<feature type="transmembrane region" description="Helical" evidence="6">
    <location>
        <begin position="279"/>
        <end position="299"/>
    </location>
</feature>
<protein>
    <submittedName>
        <fullName evidence="8">Wd-40 repeat protein</fullName>
    </submittedName>
</protein>
<accession>A0A078AGF6</accession>
<dbReference type="PANTHER" id="PTHR10582">
    <property type="entry name" value="TRANSIENT RECEPTOR POTENTIAL ION CHANNEL PROTEIN"/>
    <property type="match status" value="1"/>
</dbReference>
<evidence type="ECO:0000256" key="4">
    <source>
        <dbReference type="ARBA" id="ARBA00022989"/>
    </source>
</evidence>
<name>A0A078AGF6_STYLE</name>
<evidence type="ECO:0000256" key="2">
    <source>
        <dbReference type="ARBA" id="ARBA00022692"/>
    </source>
</evidence>
<evidence type="ECO:0000313" key="8">
    <source>
        <dbReference type="EMBL" id="CDW80622.1"/>
    </source>
</evidence>
<organism evidence="8 9">
    <name type="scientific">Stylonychia lemnae</name>
    <name type="common">Ciliate</name>
    <dbReference type="NCBI Taxonomy" id="5949"/>
    <lineage>
        <taxon>Eukaryota</taxon>
        <taxon>Sar</taxon>
        <taxon>Alveolata</taxon>
        <taxon>Ciliophora</taxon>
        <taxon>Intramacronucleata</taxon>
        <taxon>Spirotrichea</taxon>
        <taxon>Stichotrichia</taxon>
        <taxon>Sporadotrichida</taxon>
        <taxon>Oxytrichidae</taxon>
        <taxon>Stylonychinae</taxon>
        <taxon>Stylonychia</taxon>
    </lineage>
</organism>
<evidence type="ECO:0000313" key="9">
    <source>
        <dbReference type="Proteomes" id="UP000039865"/>
    </source>
</evidence>
<evidence type="ECO:0000259" key="7">
    <source>
        <dbReference type="Pfam" id="PF00520"/>
    </source>
</evidence>
<dbReference type="InParanoid" id="A0A078AGF6"/>
<dbReference type="GO" id="GO:0098703">
    <property type="term" value="P:calcium ion import across plasma membrane"/>
    <property type="evidence" value="ECO:0007669"/>
    <property type="project" value="TreeGrafter"/>
</dbReference>
<dbReference type="EMBL" id="CCKQ01009162">
    <property type="protein sequence ID" value="CDW80622.1"/>
    <property type="molecule type" value="Genomic_DNA"/>
</dbReference>
<dbReference type="InterPro" id="IPR005821">
    <property type="entry name" value="Ion_trans_dom"/>
</dbReference>
<evidence type="ECO:0000256" key="1">
    <source>
        <dbReference type="ARBA" id="ARBA00004141"/>
    </source>
</evidence>
<keyword evidence="9" id="KW-1185">Reference proteome</keyword>
<keyword evidence="5 6" id="KW-0472">Membrane</keyword>
<reference evidence="8 9" key="1">
    <citation type="submission" date="2014-06" db="EMBL/GenBank/DDBJ databases">
        <authorList>
            <person name="Swart Estienne"/>
        </authorList>
    </citation>
    <scope>NUCLEOTIDE SEQUENCE [LARGE SCALE GENOMIC DNA]</scope>
    <source>
        <strain evidence="8 9">130c</strain>
    </source>
</reference>
<gene>
    <name evidence="8" type="primary">Contig16920.g18022</name>
    <name evidence="8" type="ORF">STYLEM_9625</name>
</gene>
<comment type="subcellular location">
    <subcellularLocation>
        <location evidence="1">Membrane</location>
        <topology evidence="1">Multi-pass membrane protein</topology>
    </subcellularLocation>
</comment>
<dbReference type="PANTHER" id="PTHR10582:SF2">
    <property type="entry name" value="INACTIVE"/>
    <property type="match status" value="1"/>
</dbReference>
<evidence type="ECO:0000256" key="5">
    <source>
        <dbReference type="ARBA" id="ARBA00023136"/>
    </source>
</evidence>
<dbReference type="Proteomes" id="UP000039865">
    <property type="component" value="Unassembled WGS sequence"/>
</dbReference>
<dbReference type="OrthoDB" id="533508at2759"/>
<feature type="domain" description="Ion transport" evidence="7">
    <location>
        <begin position="194"/>
        <end position="376"/>
    </location>
</feature>
<dbReference type="InterPro" id="IPR024862">
    <property type="entry name" value="TRPV"/>
</dbReference>
<keyword evidence="3" id="KW-0677">Repeat</keyword>
<feature type="transmembrane region" description="Helical" evidence="6">
    <location>
        <begin position="345"/>
        <end position="367"/>
    </location>
</feature>
<keyword evidence="2 6" id="KW-0812">Transmembrane</keyword>
<dbReference type="GO" id="GO:0005216">
    <property type="term" value="F:monoatomic ion channel activity"/>
    <property type="evidence" value="ECO:0007669"/>
    <property type="project" value="InterPro"/>
</dbReference>
<evidence type="ECO:0000256" key="6">
    <source>
        <dbReference type="SAM" id="Phobius"/>
    </source>
</evidence>
<feature type="transmembrane region" description="Helical" evidence="6">
    <location>
        <begin position="219"/>
        <end position="239"/>
    </location>
</feature>
<proteinExistence type="predicted"/>
<keyword evidence="4 6" id="KW-1133">Transmembrane helix</keyword>
<sequence>MVDTFYGYQGTTMLHHLIKNNDPSLLQRFFGDAQANNLYHMTFMGKSPLTYAYENKKLQHLNIILGKFNNFPESIIASDEDLLTLMDCQLSAGKQLILNLFTVPQFYKCALPFQVDSKQQIVLVPFENNMIGQPLCNQIVNMFQEKPGGEDIVLQICSSIFEFDFERGSPASLNFLQKYSKESSEEVVRSNLRFIIAYKYKECLVFLKLTGLRNYFDSIWNYTDTIAFIFLYIGIIMSLSEENNITVFCLLLRGMSHFRIFSSLRYFINMIIEIIKDMASFSIILVYWIVGFSLMFYLFSFEKEYGREDSFDIDASSLNFLDSLQFTYKLSFGDFDTEEFTVQQWILFIISTFFIPLVLFNLIIAVMGDTYDRVQTSAASVDLKEQAKLVLEVEGLLNFKNKGQQVNLKRLLICHDAELGENAPEQMMWEGKIKILTKMIQKVDEKVQGSLNMKQDLFNAVDEVKSMVKSIKMKLDLKSP</sequence>
<dbReference type="Pfam" id="PF00520">
    <property type="entry name" value="Ion_trans"/>
    <property type="match status" value="1"/>
</dbReference>
<evidence type="ECO:0000256" key="3">
    <source>
        <dbReference type="ARBA" id="ARBA00022737"/>
    </source>
</evidence>
<dbReference type="GO" id="GO:0005886">
    <property type="term" value="C:plasma membrane"/>
    <property type="evidence" value="ECO:0007669"/>
    <property type="project" value="TreeGrafter"/>
</dbReference>
<dbReference type="AlphaFoldDB" id="A0A078AGF6"/>